<evidence type="ECO:0000256" key="2">
    <source>
        <dbReference type="ARBA" id="ARBA00001962"/>
    </source>
</evidence>
<evidence type="ECO:0000256" key="6">
    <source>
        <dbReference type="ARBA" id="ARBA00022729"/>
    </source>
</evidence>
<dbReference type="Proteomes" id="UP001159427">
    <property type="component" value="Unassembled WGS sequence"/>
</dbReference>
<dbReference type="InterPro" id="IPR056585">
    <property type="entry name" value="Leprecan_dom"/>
</dbReference>
<dbReference type="InterPro" id="IPR006620">
    <property type="entry name" value="Pro_4_hyd_alph"/>
</dbReference>
<dbReference type="EC" id="1.14.11.7" evidence="4"/>
<comment type="caution">
    <text evidence="16">The sequence shown here is derived from an EMBL/GenBank/DDBJ whole genome shotgun (WGS) entry which is preliminary data.</text>
</comment>
<evidence type="ECO:0000256" key="4">
    <source>
        <dbReference type="ARBA" id="ARBA00012262"/>
    </source>
</evidence>
<dbReference type="InterPro" id="IPR039575">
    <property type="entry name" value="P3H"/>
</dbReference>
<evidence type="ECO:0000256" key="5">
    <source>
        <dbReference type="ARBA" id="ARBA00022723"/>
    </source>
</evidence>
<feature type="domain" description="Fe2OG dioxygenase" evidence="15">
    <location>
        <begin position="542"/>
        <end position="658"/>
    </location>
</feature>
<proteinExistence type="inferred from homology"/>
<comment type="similarity">
    <text evidence="3">Belongs to the leprecan family.</text>
</comment>
<dbReference type="Pfam" id="PF13640">
    <property type="entry name" value="2OG-FeII_Oxy_3"/>
    <property type="match status" value="1"/>
</dbReference>
<name>A0ABN8LXV6_9CNID</name>
<evidence type="ECO:0000256" key="10">
    <source>
        <dbReference type="ARBA" id="ARBA00022964"/>
    </source>
</evidence>
<keyword evidence="11" id="KW-0560">Oxidoreductase</keyword>
<organism evidence="16 17">
    <name type="scientific">Porites evermanni</name>
    <dbReference type="NCBI Taxonomy" id="104178"/>
    <lineage>
        <taxon>Eukaryota</taxon>
        <taxon>Metazoa</taxon>
        <taxon>Cnidaria</taxon>
        <taxon>Anthozoa</taxon>
        <taxon>Hexacorallia</taxon>
        <taxon>Scleractinia</taxon>
        <taxon>Fungiina</taxon>
        <taxon>Poritidae</taxon>
        <taxon>Porites</taxon>
    </lineage>
</organism>
<gene>
    <name evidence="16" type="ORF">PEVE_00014348</name>
</gene>
<keyword evidence="9" id="KW-0256">Endoplasmic reticulum</keyword>
<dbReference type="PANTHER" id="PTHR14049:SF9">
    <property type="entry name" value="PROCOLLAGEN-PROLINE 3-DIOXYGENASE"/>
    <property type="match status" value="1"/>
</dbReference>
<keyword evidence="7" id="KW-0677">Repeat</keyword>
<feature type="chain" id="PRO_5046256376" description="procollagen-proline 3-dioxygenase" evidence="14">
    <location>
        <begin position="22"/>
        <end position="699"/>
    </location>
</feature>
<evidence type="ECO:0000313" key="17">
    <source>
        <dbReference type="Proteomes" id="UP001159427"/>
    </source>
</evidence>
<dbReference type="EMBL" id="CALNXI010000208">
    <property type="protein sequence ID" value="CAH3022144.1"/>
    <property type="molecule type" value="Genomic_DNA"/>
</dbReference>
<evidence type="ECO:0000256" key="11">
    <source>
        <dbReference type="ARBA" id="ARBA00023002"/>
    </source>
</evidence>
<dbReference type="PANTHER" id="PTHR14049">
    <property type="entry name" value="LEPRECAN 1"/>
    <property type="match status" value="1"/>
</dbReference>
<evidence type="ECO:0000259" key="15">
    <source>
        <dbReference type="PROSITE" id="PS51471"/>
    </source>
</evidence>
<protein>
    <recommendedName>
        <fullName evidence="4">procollagen-proline 3-dioxygenase</fullName>
        <ecNumber evidence="4">1.14.11.7</ecNumber>
    </recommendedName>
</protein>
<dbReference type="InterPro" id="IPR011990">
    <property type="entry name" value="TPR-like_helical_dom_sf"/>
</dbReference>
<evidence type="ECO:0000256" key="8">
    <source>
        <dbReference type="ARBA" id="ARBA00022803"/>
    </source>
</evidence>
<comment type="cofactor">
    <cofactor evidence="1">
        <name>L-ascorbate</name>
        <dbReference type="ChEBI" id="CHEBI:38290"/>
    </cofactor>
</comment>
<evidence type="ECO:0000256" key="14">
    <source>
        <dbReference type="SAM" id="SignalP"/>
    </source>
</evidence>
<evidence type="ECO:0000256" key="3">
    <source>
        <dbReference type="ARBA" id="ARBA00006487"/>
    </source>
</evidence>
<keyword evidence="17" id="KW-1185">Reference proteome</keyword>
<comment type="cofactor">
    <cofactor evidence="2">
        <name>Fe cation</name>
        <dbReference type="ChEBI" id="CHEBI:24875"/>
    </cofactor>
</comment>
<dbReference type="Gene3D" id="1.25.40.10">
    <property type="entry name" value="Tetratricopeptide repeat domain"/>
    <property type="match status" value="2"/>
</dbReference>
<accession>A0ABN8LXV6</accession>
<feature type="signal peptide" evidence="14">
    <location>
        <begin position="1"/>
        <end position="21"/>
    </location>
</feature>
<evidence type="ECO:0000313" key="16">
    <source>
        <dbReference type="EMBL" id="CAH3022144.1"/>
    </source>
</evidence>
<dbReference type="Gene3D" id="2.60.120.620">
    <property type="entry name" value="q2cbj1_9rhob like domain"/>
    <property type="match status" value="1"/>
</dbReference>
<dbReference type="InterPro" id="IPR044862">
    <property type="entry name" value="Pro_4_hyd_alph_FE2OG_OXY"/>
</dbReference>
<keyword evidence="6 14" id="KW-0732">Signal</keyword>
<evidence type="ECO:0000256" key="12">
    <source>
        <dbReference type="ARBA" id="ARBA00023004"/>
    </source>
</evidence>
<evidence type="ECO:0000256" key="7">
    <source>
        <dbReference type="ARBA" id="ARBA00022737"/>
    </source>
</evidence>
<dbReference type="InterPro" id="IPR005123">
    <property type="entry name" value="Oxoglu/Fe-dep_dioxygenase_dom"/>
</dbReference>
<dbReference type="PROSITE" id="PS51471">
    <property type="entry name" value="FE2OG_OXY"/>
    <property type="match status" value="1"/>
</dbReference>
<dbReference type="Pfam" id="PF23557">
    <property type="entry name" value="TPR_leprecan"/>
    <property type="match status" value="1"/>
</dbReference>
<evidence type="ECO:0000256" key="9">
    <source>
        <dbReference type="ARBA" id="ARBA00022824"/>
    </source>
</evidence>
<reference evidence="16 17" key="1">
    <citation type="submission" date="2022-05" db="EMBL/GenBank/DDBJ databases">
        <authorList>
            <consortium name="Genoscope - CEA"/>
            <person name="William W."/>
        </authorList>
    </citation>
    <scope>NUCLEOTIDE SEQUENCE [LARGE SCALE GENOMIC DNA]</scope>
</reference>
<keyword evidence="12" id="KW-0408">Iron</keyword>
<evidence type="ECO:0000256" key="13">
    <source>
        <dbReference type="ARBA" id="ARBA00023180"/>
    </source>
</evidence>
<evidence type="ECO:0000256" key="1">
    <source>
        <dbReference type="ARBA" id="ARBA00001961"/>
    </source>
</evidence>
<keyword evidence="10" id="KW-0223">Dioxygenase</keyword>
<keyword evidence="13" id="KW-0325">Glycoprotein</keyword>
<keyword evidence="8" id="KW-0802">TPR repeat</keyword>
<keyword evidence="5" id="KW-0479">Metal-binding</keyword>
<dbReference type="SMART" id="SM00702">
    <property type="entry name" value="P4Hc"/>
    <property type="match status" value="1"/>
</dbReference>
<sequence length="699" mass="81143">MAAWFSFWFVLSGFSVTFLAGDKLHRLKSAAYDELYSDARHAYSNEKWNEAVDLFEKAIADYNHEKEVKIYCRSRCRDRFRASSSHNLISDFELDYYRYTIYSHKCSQQCREKYLGKRTKVSAAVKNDFESRKTYAYLQFAYYKVERLVDAARAAYTCTEIQAQDKTMAENVHIYRKMPGVEEAGINSLEPTVHQENYFNAAKLYEQEQWHEAIQTFEEALKEYYIAYENCKTICEEEREQNKILSRSGLFGVHVDVLKCRTRCPDKLRKVKGIYVRNYLARHFNYLQMAYYQVDKLWEAASCAASYLLFDPDDDTMIDNLRFFHHQLGNDGIKITARRDAIRHFKETAIERKLLQMADVYMAEADFDDSDTWFHDGKDDEPEDVNIEDLMQDEENVYSLEKLWGLGPIKKESPVQNPQDVVKFDRYKGSRILMTEKDLNGTARVAVDGMATEEECKMLIKLAEKTAKLGDGYDVRNSGDKPFSFTDKETFSGVNILSATKAALNKRAPIEEVELYFNLSEKVRHFTEDYFQLETPLYFSYTHLVCRSSIVDPKSPDEEFHLSHPIHSDNCILNRDGQGTCPKRSPAYTWRDFSALLYLNGDFSGGEFLFANPDESIQAKLKPECGRVVAFSAGLENLHGVAGVREGRRCALALWFTLRKKHDEAQRHEAWNIFKMAKEQKRLENLPVFTPEVATHVEL</sequence>